<dbReference type="OrthoDB" id="10399743at2759"/>
<keyword evidence="3" id="KW-1185">Reference proteome</keyword>
<evidence type="ECO:0000313" key="2">
    <source>
        <dbReference type="EMBL" id="CAK90851.1"/>
    </source>
</evidence>
<gene>
    <name evidence="2" type="ORF">GSPATT00003716001</name>
</gene>
<dbReference type="GeneID" id="5044033"/>
<accession>A0E6D4</accession>
<organism evidence="2 3">
    <name type="scientific">Paramecium tetraurelia</name>
    <dbReference type="NCBI Taxonomy" id="5888"/>
    <lineage>
        <taxon>Eukaryota</taxon>
        <taxon>Sar</taxon>
        <taxon>Alveolata</taxon>
        <taxon>Ciliophora</taxon>
        <taxon>Intramacronucleata</taxon>
        <taxon>Oligohymenophorea</taxon>
        <taxon>Peniculida</taxon>
        <taxon>Parameciidae</taxon>
        <taxon>Paramecium</taxon>
    </lineage>
</organism>
<evidence type="ECO:0000256" key="1">
    <source>
        <dbReference type="SAM" id="Coils"/>
    </source>
</evidence>
<dbReference type="AlphaFoldDB" id="A0E6D4"/>
<proteinExistence type="predicted"/>
<feature type="coiled-coil region" evidence="1">
    <location>
        <begin position="68"/>
        <end position="95"/>
    </location>
</feature>
<dbReference type="Proteomes" id="UP000000600">
    <property type="component" value="Unassembled WGS sequence"/>
</dbReference>
<sequence length="289" mass="33639">MQNQGQAQTRNKIPKDQYMAHNAQNKEQQKIFNLQDYFDWEKLKNIQSYLQQFIDQLSKIKGIPINVQQQCKDQLDNISKLIQDAQNKIHSLSKENEDTWQTKFKQQPFNQTPQNKGDSDPSQIQISSIIIQTEAEGKNIQQQDVVNVKHNQQNKPQGCIIDLLYAKNNQTDYQFMLYLLMEQNLKINKLSLQCLGNVNIKRSDLTTLSNKNKFDLLLNYQLEQIFSNIKRKTINNELTVINCSNSFCNFKCFENAQINNIDKIKIKSYCPICEQQSVGGIVLLLSQQQ</sequence>
<dbReference type="HOGENOM" id="CLU_964608_0_0_1"/>
<name>A0E6D4_PARTE</name>
<dbReference type="RefSeq" id="XP_001458248.1">
    <property type="nucleotide sequence ID" value="XM_001458211.1"/>
</dbReference>
<dbReference type="KEGG" id="ptm:GSPATT00003716001"/>
<dbReference type="EMBL" id="CT868660">
    <property type="protein sequence ID" value="CAK90851.1"/>
    <property type="molecule type" value="Genomic_DNA"/>
</dbReference>
<reference evidence="2 3" key="1">
    <citation type="journal article" date="2006" name="Nature">
        <title>Global trends of whole-genome duplications revealed by the ciliate Paramecium tetraurelia.</title>
        <authorList>
            <consortium name="Genoscope"/>
            <person name="Aury J.-M."/>
            <person name="Jaillon O."/>
            <person name="Duret L."/>
            <person name="Noel B."/>
            <person name="Jubin C."/>
            <person name="Porcel B.M."/>
            <person name="Segurens B."/>
            <person name="Daubin V."/>
            <person name="Anthouard V."/>
            <person name="Aiach N."/>
            <person name="Arnaiz O."/>
            <person name="Billaut A."/>
            <person name="Beisson J."/>
            <person name="Blanc I."/>
            <person name="Bouhouche K."/>
            <person name="Camara F."/>
            <person name="Duharcourt S."/>
            <person name="Guigo R."/>
            <person name="Gogendeau D."/>
            <person name="Katinka M."/>
            <person name="Keller A.-M."/>
            <person name="Kissmehl R."/>
            <person name="Klotz C."/>
            <person name="Koll F."/>
            <person name="Le Moue A."/>
            <person name="Lepere C."/>
            <person name="Malinsky S."/>
            <person name="Nowacki M."/>
            <person name="Nowak J.K."/>
            <person name="Plattner H."/>
            <person name="Poulain J."/>
            <person name="Ruiz F."/>
            <person name="Serrano V."/>
            <person name="Zagulski M."/>
            <person name="Dessen P."/>
            <person name="Betermier M."/>
            <person name="Weissenbach J."/>
            <person name="Scarpelli C."/>
            <person name="Schachter V."/>
            <person name="Sperling L."/>
            <person name="Meyer E."/>
            <person name="Cohen J."/>
            <person name="Wincker P."/>
        </authorList>
    </citation>
    <scope>NUCLEOTIDE SEQUENCE [LARGE SCALE GENOMIC DNA]</scope>
    <source>
        <strain evidence="2 3">Stock d4-2</strain>
    </source>
</reference>
<dbReference type="InParanoid" id="A0E6D4"/>
<keyword evidence="1" id="KW-0175">Coiled coil</keyword>
<dbReference type="OMA" id="FMLYLLM"/>
<protein>
    <submittedName>
        <fullName evidence="2">Uncharacterized protein</fullName>
    </submittedName>
</protein>
<evidence type="ECO:0000313" key="3">
    <source>
        <dbReference type="Proteomes" id="UP000000600"/>
    </source>
</evidence>